<dbReference type="STRING" id="428992.SAMN05216272_101768"/>
<reference evidence="2" key="1">
    <citation type="submission" date="2016-10" db="EMBL/GenBank/DDBJ databases">
        <authorList>
            <person name="Varghese N."/>
            <person name="Submissions S."/>
        </authorList>
    </citation>
    <scope>NUCLEOTIDE SEQUENCE [LARGE SCALE GENOMIC DNA]</scope>
    <source>
        <strain evidence="2">CCM 7469</strain>
    </source>
</reference>
<dbReference type="AlphaFoldDB" id="A0A1G8CVB4"/>
<name>A0A1G8CVB4_9PSED</name>
<evidence type="ECO:0000313" key="2">
    <source>
        <dbReference type="Proteomes" id="UP000199636"/>
    </source>
</evidence>
<dbReference type="Proteomes" id="UP000199636">
    <property type="component" value="Unassembled WGS sequence"/>
</dbReference>
<protein>
    <submittedName>
        <fullName evidence="1">Uncharacterized protein</fullName>
    </submittedName>
</protein>
<dbReference type="RefSeq" id="WP_090260997.1">
    <property type="nucleotide sequence ID" value="NZ_FNDS01000001.1"/>
</dbReference>
<accession>A0A1G8CVB4</accession>
<sequence length="83" mass="9230">MNREAIHQLTRLAMATRLAAHQDAVPVAARMADTAAQMALALEVIDARESSRYFDLITNAMKHRLAELRAAKLASTPWTKEAR</sequence>
<proteinExistence type="predicted"/>
<keyword evidence="2" id="KW-1185">Reference proteome</keyword>
<evidence type="ECO:0000313" key="1">
    <source>
        <dbReference type="EMBL" id="SDH48900.1"/>
    </source>
</evidence>
<organism evidence="1 2">
    <name type="scientific">Pseudomonas panipatensis</name>
    <dbReference type="NCBI Taxonomy" id="428992"/>
    <lineage>
        <taxon>Bacteria</taxon>
        <taxon>Pseudomonadati</taxon>
        <taxon>Pseudomonadota</taxon>
        <taxon>Gammaproteobacteria</taxon>
        <taxon>Pseudomonadales</taxon>
        <taxon>Pseudomonadaceae</taxon>
        <taxon>Pseudomonas</taxon>
    </lineage>
</organism>
<gene>
    <name evidence="1" type="ORF">SAMN05216272_101768</name>
</gene>
<dbReference type="EMBL" id="FNDS01000001">
    <property type="protein sequence ID" value="SDH48900.1"/>
    <property type="molecule type" value="Genomic_DNA"/>
</dbReference>